<proteinExistence type="predicted"/>
<gene>
    <name evidence="1" type="ORF">A3Q56_06463</name>
</gene>
<reference evidence="1 2" key="1">
    <citation type="submission" date="2016-04" db="EMBL/GenBank/DDBJ databases">
        <title>The genome of Intoshia linei affirms orthonectids as highly simplified spiralians.</title>
        <authorList>
            <person name="Mikhailov K.V."/>
            <person name="Slusarev G.S."/>
            <person name="Nikitin M.A."/>
            <person name="Logacheva M.D."/>
            <person name="Penin A."/>
            <person name="Aleoshin V."/>
            <person name="Panchin Y.V."/>
        </authorList>
    </citation>
    <scope>NUCLEOTIDE SEQUENCE [LARGE SCALE GENOMIC DNA]</scope>
    <source>
        <strain evidence="1">Intl2013</strain>
        <tissue evidence="1">Whole animal</tissue>
    </source>
</reference>
<comment type="caution">
    <text evidence="1">The sequence shown here is derived from an EMBL/GenBank/DDBJ whole genome shotgun (WGS) entry which is preliminary data.</text>
</comment>
<sequence>MLIKLIKDTRTSILFYHIESKGEFVDVKITNRNKTPFPKFIELVLSNEQKVFRINLWKNEDLSDKIPVKIDGIDKNGQNDYNPDVEHYIGNTYNAVVSIRNLKDNKEIMGSFDNYGKTYEIRPIDSSDKHNDDNKNHIIQEIDKEILNSIIKYHLDINLSMSQKEIQD</sequence>
<evidence type="ECO:0000313" key="1">
    <source>
        <dbReference type="EMBL" id="OAF65828.1"/>
    </source>
</evidence>
<accession>A0A177AUY8</accession>
<dbReference type="Proteomes" id="UP000078046">
    <property type="component" value="Unassembled WGS sequence"/>
</dbReference>
<protein>
    <submittedName>
        <fullName evidence="1">Uncharacterized protein</fullName>
    </submittedName>
</protein>
<evidence type="ECO:0000313" key="2">
    <source>
        <dbReference type="Proteomes" id="UP000078046"/>
    </source>
</evidence>
<organism evidence="1 2">
    <name type="scientific">Intoshia linei</name>
    <dbReference type="NCBI Taxonomy" id="1819745"/>
    <lineage>
        <taxon>Eukaryota</taxon>
        <taxon>Metazoa</taxon>
        <taxon>Spiralia</taxon>
        <taxon>Lophotrochozoa</taxon>
        <taxon>Mesozoa</taxon>
        <taxon>Orthonectida</taxon>
        <taxon>Rhopaluridae</taxon>
        <taxon>Intoshia</taxon>
    </lineage>
</organism>
<name>A0A177AUY8_9BILA</name>
<dbReference type="AlphaFoldDB" id="A0A177AUY8"/>
<dbReference type="EMBL" id="LWCA01001132">
    <property type="protein sequence ID" value="OAF65828.1"/>
    <property type="molecule type" value="Genomic_DNA"/>
</dbReference>
<keyword evidence="2" id="KW-1185">Reference proteome</keyword>